<evidence type="ECO:0000256" key="2">
    <source>
        <dbReference type="SAM" id="MobiDB-lite"/>
    </source>
</evidence>
<dbReference type="Proteomes" id="UP000218689">
    <property type="component" value="Unassembled WGS sequence"/>
</dbReference>
<protein>
    <submittedName>
        <fullName evidence="3">Uncharacterized protein</fullName>
    </submittedName>
</protein>
<evidence type="ECO:0000313" key="4">
    <source>
        <dbReference type="Proteomes" id="UP000218689"/>
    </source>
</evidence>
<comment type="caution">
    <text evidence="3">The sequence shown here is derived from an EMBL/GenBank/DDBJ whole genome shotgun (WGS) entry which is preliminary data.</text>
</comment>
<feature type="region of interest" description="Disordered" evidence="2">
    <location>
        <begin position="1"/>
        <end position="20"/>
    </location>
</feature>
<evidence type="ECO:0000313" key="3">
    <source>
        <dbReference type="EMBL" id="GAX48044.1"/>
    </source>
</evidence>
<keyword evidence="4" id="KW-1185">Reference proteome</keyword>
<feature type="compositionally biased region" description="Polar residues" evidence="2">
    <location>
        <begin position="1"/>
        <end position="11"/>
    </location>
</feature>
<sequence>MAMDNLNATSSSHRDRDLVKSERDKMLSAIASLTHLLGSHPEHQKNDDYRVLERDLSQIRDQYVQSADDWIQATDHLEQVEQDNRQLKEANKVLANDVSAGTQVFEQNQQEIATSLQQLAVEKEGLYQTLNTIKAAIATQQAKNDALEQELNALKQAQPCPQVQDEAEQLQASLLSAQAEIADLFIHLKTSAPKKSLDTVATVVVTKNS</sequence>
<feature type="coiled-coil region" evidence="1">
    <location>
        <begin position="130"/>
        <end position="180"/>
    </location>
</feature>
<dbReference type="EMBL" id="BEDT01000004">
    <property type="protein sequence ID" value="GAX48044.1"/>
    <property type="molecule type" value="Genomic_DNA"/>
</dbReference>
<name>A0A224XD38_9LACT</name>
<dbReference type="AlphaFoldDB" id="A0A224XD38"/>
<keyword evidence="1" id="KW-0175">Coiled coil</keyword>
<evidence type="ECO:0000256" key="1">
    <source>
        <dbReference type="SAM" id="Coils"/>
    </source>
</evidence>
<reference evidence="4" key="1">
    <citation type="submission" date="2017-08" db="EMBL/GenBank/DDBJ databases">
        <title>Draft genome sequence of Lactococcus sp. strain Rs-Y01, isolated from the gut of the lower termite Reticulitermes speratus.</title>
        <authorList>
            <person name="Ohkuma M."/>
            <person name="Yuki M."/>
        </authorList>
    </citation>
    <scope>NUCLEOTIDE SEQUENCE [LARGE SCALE GENOMIC DNA]</scope>
    <source>
        <strain evidence="4">Rs-Y01</strain>
    </source>
</reference>
<gene>
    <name evidence="3" type="ORF">RsY01_1658</name>
</gene>
<organism evidence="3 4">
    <name type="scientific">Pseudolactococcus reticulitermitis</name>
    <dbReference type="NCBI Taxonomy" id="2025039"/>
    <lineage>
        <taxon>Bacteria</taxon>
        <taxon>Bacillati</taxon>
        <taxon>Bacillota</taxon>
        <taxon>Bacilli</taxon>
        <taxon>Lactobacillales</taxon>
        <taxon>Streptococcaceae</taxon>
        <taxon>Pseudolactococcus</taxon>
    </lineage>
</organism>
<proteinExistence type="predicted"/>
<accession>A0A224XD38</accession>